<name>A0ABY6Q8A9_9GAMM</name>
<accession>A0ABY6Q8A9</accession>
<feature type="domain" description="HTH merR-type" evidence="4">
    <location>
        <begin position="16"/>
        <end position="80"/>
    </location>
</feature>
<dbReference type="InterPro" id="IPR047057">
    <property type="entry name" value="MerR_fam"/>
</dbReference>
<keyword evidence="6" id="KW-1185">Reference proteome</keyword>
<sequence length="333" mass="36959">MNAPAKAPNILEPRPLYGIGTVARLTGLKPDTLRVWERRYGLGASYKSASGRRLFTQSDLEHLQLITALVEDGVRIGEIASSDRKTLELLVSNRGSRMAKAIPASKSKVVFVGPELCQWLDGHQGCLSNISAFLSRMPLANAVDTLDQDEKADMLVVHCPSVSMTNINAMDTLANRLGAKRTLVLYQLCNQRWIEEIERRGMSALEYPPESARLAFELGRVAIDHEAKQGEINLGELIQAKPRMYDDSTLNAAGKLKSLLDCECPKHISDLIKTLSEFETYSTACSVENWHEAAVHSCIYAYTAQARYLMEKALQAALEGRGEELTRIIRSPR</sequence>
<dbReference type="EMBL" id="CP036501">
    <property type="protein sequence ID" value="UZP74906.1"/>
    <property type="molecule type" value="Genomic_DNA"/>
</dbReference>
<dbReference type="PANTHER" id="PTHR30204:SF67">
    <property type="entry name" value="HTH-TYPE TRANSCRIPTIONAL REGULATOR MLRA-RELATED"/>
    <property type="match status" value="1"/>
</dbReference>
<keyword evidence="2" id="KW-0238">DNA-binding</keyword>
<dbReference type="InterPro" id="IPR009061">
    <property type="entry name" value="DNA-bd_dom_put_sf"/>
</dbReference>
<dbReference type="SUPFAM" id="SSF46955">
    <property type="entry name" value="Putative DNA-binding domain"/>
    <property type="match status" value="1"/>
</dbReference>
<keyword evidence="3" id="KW-0804">Transcription</keyword>
<dbReference type="PROSITE" id="PS50937">
    <property type="entry name" value="HTH_MERR_2"/>
    <property type="match status" value="1"/>
</dbReference>
<gene>
    <name evidence="5" type="ORF">E0F26_09230</name>
</gene>
<dbReference type="CDD" id="cd01104">
    <property type="entry name" value="HTH_MlrA-CarA"/>
    <property type="match status" value="1"/>
</dbReference>
<dbReference type="InterPro" id="IPR000551">
    <property type="entry name" value="MerR-type_HTH_dom"/>
</dbReference>
<dbReference type="Pfam" id="PF13411">
    <property type="entry name" value="MerR_1"/>
    <property type="match status" value="1"/>
</dbReference>
<proteinExistence type="predicted"/>
<dbReference type="Gene3D" id="1.10.1660.10">
    <property type="match status" value="1"/>
</dbReference>
<dbReference type="Proteomes" id="UP001317963">
    <property type="component" value="Chromosome"/>
</dbReference>
<evidence type="ECO:0000256" key="1">
    <source>
        <dbReference type="ARBA" id="ARBA00023015"/>
    </source>
</evidence>
<keyword evidence="1" id="KW-0805">Transcription regulation</keyword>
<evidence type="ECO:0000313" key="5">
    <source>
        <dbReference type="EMBL" id="UZP74906.1"/>
    </source>
</evidence>
<protein>
    <submittedName>
        <fullName evidence="5">MerR family transcriptional regulator</fullName>
    </submittedName>
</protein>
<evidence type="ECO:0000256" key="3">
    <source>
        <dbReference type="ARBA" id="ARBA00023163"/>
    </source>
</evidence>
<evidence type="ECO:0000256" key="2">
    <source>
        <dbReference type="ARBA" id="ARBA00023125"/>
    </source>
</evidence>
<dbReference type="RefSeq" id="WP_279241368.1">
    <property type="nucleotide sequence ID" value="NZ_CP036501.1"/>
</dbReference>
<dbReference type="SMART" id="SM00422">
    <property type="entry name" value="HTH_MERR"/>
    <property type="match status" value="1"/>
</dbReference>
<evidence type="ECO:0000313" key="6">
    <source>
        <dbReference type="Proteomes" id="UP001317963"/>
    </source>
</evidence>
<evidence type="ECO:0000259" key="4">
    <source>
        <dbReference type="PROSITE" id="PS50937"/>
    </source>
</evidence>
<organism evidence="5 6">
    <name type="scientific">Candidatus Paraluminiphilus aquimaris</name>
    <dbReference type="NCBI Taxonomy" id="2518994"/>
    <lineage>
        <taxon>Bacteria</taxon>
        <taxon>Pseudomonadati</taxon>
        <taxon>Pseudomonadota</taxon>
        <taxon>Gammaproteobacteria</taxon>
        <taxon>Cellvibrionales</taxon>
        <taxon>Halieaceae</taxon>
        <taxon>Candidatus Paraluminiphilus</taxon>
    </lineage>
</organism>
<dbReference type="PANTHER" id="PTHR30204">
    <property type="entry name" value="REDOX-CYCLING DRUG-SENSING TRANSCRIPTIONAL ACTIVATOR SOXR"/>
    <property type="match status" value="1"/>
</dbReference>
<reference evidence="5 6" key="1">
    <citation type="submission" date="2019-02" db="EMBL/GenBank/DDBJ databases">
        <title>Halieaceae_genomes.</title>
        <authorList>
            <person name="Li S.-H."/>
        </authorList>
    </citation>
    <scope>NUCLEOTIDE SEQUENCE [LARGE SCALE GENOMIC DNA]</scope>
    <source>
        <strain evidence="5 6">JH123</strain>
    </source>
</reference>